<feature type="region of interest" description="Disordered" evidence="1">
    <location>
        <begin position="1"/>
        <end position="25"/>
    </location>
</feature>
<sequence length="83" mass="9237">MPVQHSPQAKNTRSQRNQAVLTPKARVPLDFTSSVHQLSENLDRRSSMEGEAPSIRSRSFYGLLGGYPGLSLGPRSRLWDAED</sequence>
<keyword evidence="3" id="KW-1185">Reference proteome</keyword>
<comment type="caution">
    <text evidence="2">The sequence shown here is derived from an EMBL/GenBank/DDBJ whole genome shotgun (WGS) entry which is preliminary data.</text>
</comment>
<evidence type="ECO:0000256" key="1">
    <source>
        <dbReference type="SAM" id="MobiDB-lite"/>
    </source>
</evidence>
<feature type="compositionally biased region" description="Polar residues" evidence="1">
    <location>
        <begin position="1"/>
        <end position="20"/>
    </location>
</feature>
<dbReference type="EMBL" id="AVOT02009892">
    <property type="protein sequence ID" value="MBW0489025.1"/>
    <property type="molecule type" value="Genomic_DNA"/>
</dbReference>
<dbReference type="AlphaFoldDB" id="A0A9Q3H4I1"/>
<name>A0A9Q3H4I1_9BASI</name>
<evidence type="ECO:0000313" key="2">
    <source>
        <dbReference type="EMBL" id="MBW0489025.1"/>
    </source>
</evidence>
<accession>A0A9Q3H4I1</accession>
<proteinExistence type="predicted"/>
<organism evidence="2 3">
    <name type="scientific">Austropuccinia psidii MF-1</name>
    <dbReference type="NCBI Taxonomy" id="1389203"/>
    <lineage>
        <taxon>Eukaryota</taxon>
        <taxon>Fungi</taxon>
        <taxon>Dikarya</taxon>
        <taxon>Basidiomycota</taxon>
        <taxon>Pucciniomycotina</taxon>
        <taxon>Pucciniomycetes</taxon>
        <taxon>Pucciniales</taxon>
        <taxon>Sphaerophragmiaceae</taxon>
        <taxon>Austropuccinia</taxon>
    </lineage>
</organism>
<dbReference type="Proteomes" id="UP000765509">
    <property type="component" value="Unassembled WGS sequence"/>
</dbReference>
<protein>
    <submittedName>
        <fullName evidence="2">Uncharacterized protein</fullName>
    </submittedName>
</protein>
<evidence type="ECO:0000313" key="3">
    <source>
        <dbReference type="Proteomes" id="UP000765509"/>
    </source>
</evidence>
<reference evidence="2" key="1">
    <citation type="submission" date="2021-03" db="EMBL/GenBank/DDBJ databases">
        <title>Draft genome sequence of rust myrtle Austropuccinia psidii MF-1, a brazilian biotype.</title>
        <authorList>
            <person name="Quecine M.C."/>
            <person name="Pachon D.M.R."/>
            <person name="Bonatelli M.L."/>
            <person name="Correr F.H."/>
            <person name="Franceschini L.M."/>
            <person name="Leite T.F."/>
            <person name="Margarido G.R.A."/>
            <person name="Almeida C.A."/>
            <person name="Ferrarezi J.A."/>
            <person name="Labate C.A."/>
        </authorList>
    </citation>
    <scope>NUCLEOTIDE SEQUENCE</scope>
    <source>
        <strain evidence="2">MF-1</strain>
    </source>
</reference>
<gene>
    <name evidence="2" type="ORF">O181_028740</name>
</gene>